<reference evidence="11" key="1">
    <citation type="journal article" date="2019" name="Int. J. Syst. Evol. Microbiol.">
        <title>The Global Catalogue of Microorganisms (GCM) 10K type strain sequencing project: providing services to taxonomists for standard genome sequencing and annotation.</title>
        <authorList>
            <consortium name="The Broad Institute Genomics Platform"/>
            <consortium name="The Broad Institute Genome Sequencing Center for Infectious Disease"/>
            <person name="Wu L."/>
            <person name="Ma J."/>
        </authorList>
    </citation>
    <scope>NUCLEOTIDE SEQUENCE [LARGE SCALE GENOMIC DNA]</scope>
    <source>
        <strain evidence="11">CGMCC 1.10131</strain>
    </source>
</reference>
<evidence type="ECO:0000256" key="5">
    <source>
        <dbReference type="ARBA" id="ARBA00022692"/>
    </source>
</evidence>
<keyword evidence="4" id="KW-0997">Cell inner membrane</keyword>
<dbReference type="InterPro" id="IPR007272">
    <property type="entry name" value="Sulf_transp_TsuA/YedE"/>
</dbReference>
<comment type="subcellular location">
    <subcellularLocation>
        <location evidence="1">Cell inner membrane</location>
        <topology evidence="1">Multi-pass membrane protein</topology>
    </subcellularLocation>
</comment>
<evidence type="ECO:0000256" key="7">
    <source>
        <dbReference type="ARBA" id="ARBA00023136"/>
    </source>
</evidence>
<protein>
    <submittedName>
        <fullName evidence="10">Membrane protein</fullName>
    </submittedName>
</protein>
<dbReference type="RefSeq" id="WP_055733103.1">
    <property type="nucleotide sequence ID" value="NZ_BMDY01000017.1"/>
</dbReference>
<comment type="similarity">
    <text evidence="8">Belongs to the TsuA/YedE (TC 9.B.102) family.</text>
</comment>
<keyword evidence="6 9" id="KW-1133">Transmembrane helix</keyword>
<dbReference type="EMBL" id="BMDY01000017">
    <property type="protein sequence ID" value="GGB13069.1"/>
    <property type="molecule type" value="Genomic_DNA"/>
</dbReference>
<evidence type="ECO:0000256" key="6">
    <source>
        <dbReference type="ARBA" id="ARBA00022989"/>
    </source>
</evidence>
<keyword evidence="11" id="KW-1185">Reference proteome</keyword>
<feature type="transmembrane region" description="Helical" evidence="9">
    <location>
        <begin position="117"/>
        <end position="137"/>
    </location>
</feature>
<evidence type="ECO:0000313" key="11">
    <source>
        <dbReference type="Proteomes" id="UP000651977"/>
    </source>
</evidence>
<evidence type="ECO:0000256" key="3">
    <source>
        <dbReference type="ARBA" id="ARBA00022475"/>
    </source>
</evidence>
<organism evidence="10 11">
    <name type="scientific">Agarivorans gilvus</name>
    <dbReference type="NCBI Taxonomy" id="680279"/>
    <lineage>
        <taxon>Bacteria</taxon>
        <taxon>Pseudomonadati</taxon>
        <taxon>Pseudomonadota</taxon>
        <taxon>Gammaproteobacteria</taxon>
        <taxon>Alteromonadales</taxon>
        <taxon>Alteromonadaceae</taxon>
        <taxon>Agarivorans</taxon>
    </lineage>
</organism>
<gene>
    <name evidence="10" type="ORF">GCM10007414_28050</name>
</gene>
<evidence type="ECO:0000256" key="8">
    <source>
        <dbReference type="ARBA" id="ARBA00035655"/>
    </source>
</evidence>
<name>A0ABQ1I3L0_9ALTE</name>
<keyword evidence="5 9" id="KW-0812">Transmembrane</keyword>
<keyword evidence="7 9" id="KW-0472">Membrane</keyword>
<feature type="transmembrane region" description="Helical" evidence="9">
    <location>
        <begin position="48"/>
        <end position="66"/>
    </location>
</feature>
<proteinExistence type="inferred from homology"/>
<evidence type="ECO:0000256" key="1">
    <source>
        <dbReference type="ARBA" id="ARBA00004429"/>
    </source>
</evidence>
<keyword evidence="3" id="KW-1003">Cell membrane</keyword>
<evidence type="ECO:0000256" key="4">
    <source>
        <dbReference type="ARBA" id="ARBA00022519"/>
    </source>
</evidence>
<evidence type="ECO:0000313" key="10">
    <source>
        <dbReference type="EMBL" id="GGB13069.1"/>
    </source>
</evidence>
<sequence length="142" mass="14426">MHNFTPWSALLGGMLLGLSASLLLLLSGRTAGISGVLGGIFGSSKQEWPWRVAFIAAMAVSVLLTQPMGIAVPVIPDYSLSWVAMAGLAVGVGTQLANGCTSGHGICGIGRFSPRSIVATGVFMLTAILVVGASNYLGAAHV</sequence>
<comment type="caution">
    <text evidence="10">The sequence shown here is derived from an EMBL/GenBank/DDBJ whole genome shotgun (WGS) entry which is preliminary data.</text>
</comment>
<evidence type="ECO:0000256" key="2">
    <source>
        <dbReference type="ARBA" id="ARBA00022448"/>
    </source>
</evidence>
<dbReference type="PANTHER" id="PTHR30574:SF1">
    <property type="entry name" value="SULPHUR TRANSPORT DOMAIN-CONTAINING PROTEIN"/>
    <property type="match status" value="1"/>
</dbReference>
<dbReference type="PANTHER" id="PTHR30574">
    <property type="entry name" value="INNER MEMBRANE PROTEIN YEDE"/>
    <property type="match status" value="1"/>
</dbReference>
<keyword evidence="2" id="KW-0813">Transport</keyword>
<evidence type="ECO:0000256" key="9">
    <source>
        <dbReference type="SAM" id="Phobius"/>
    </source>
</evidence>
<accession>A0ABQ1I3L0</accession>
<dbReference type="Proteomes" id="UP000651977">
    <property type="component" value="Unassembled WGS sequence"/>
</dbReference>